<dbReference type="AlphaFoldDB" id="A0A8S4N385"/>
<reference evidence="1" key="1">
    <citation type="submission" date="2022-03" db="EMBL/GenBank/DDBJ databases">
        <authorList>
            <person name="Martin C."/>
        </authorList>
    </citation>
    <scope>NUCLEOTIDE SEQUENCE</scope>
</reference>
<organism evidence="1 2">
    <name type="scientific">Owenia fusiformis</name>
    <name type="common">Polychaete worm</name>
    <dbReference type="NCBI Taxonomy" id="6347"/>
    <lineage>
        <taxon>Eukaryota</taxon>
        <taxon>Metazoa</taxon>
        <taxon>Spiralia</taxon>
        <taxon>Lophotrochozoa</taxon>
        <taxon>Annelida</taxon>
        <taxon>Polychaeta</taxon>
        <taxon>Sedentaria</taxon>
        <taxon>Canalipalpata</taxon>
        <taxon>Sabellida</taxon>
        <taxon>Oweniida</taxon>
        <taxon>Oweniidae</taxon>
        <taxon>Owenia</taxon>
    </lineage>
</organism>
<dbReference type="EMBL" id="CAIIXF020000001">
    <property type="protein sequence ID" value="CAH1775359.1"/>
    <property type="molecule type" value="Genomic_DNA"/>
</dbReference>
<gene>
    <name evidence="1" type="ORF">OFUS_LOCUS2676</name>
</gene>
<evidence type="ECO:0000313" key="2">
    <source>
        <dbReference type="Proteomes" id="UP000749559"/>
    </source>
</evidence>
<accession>A0A8S4N385</accession>
<protein>
    <submittedName>
        <fullName evidence="1">Uncharacterized protein</fullName>
    </submittedName>
</protein>
<dbReference type="Proteomes" id="UP000749559">
    <property type="component" value="Unassembled WGS sequence"/>
</dbReference>
<proteinExistence type="predicted"/>
<comment type="caution">
    <text evidence="1">The sequence shown here is derived from an EMBL/GenBank/DDBJ whole genome shotgun (WGS) entry which is preliminary data.</text>
</comment>
<evidence type="ECO:0000313" key="1">
    <source>
        <dbReference type="EMBL" id="CAH1775359.1"/>
    </source>
</evidence>
<keyword evidence="2" id="KW-1185">Reference proteome</keyword>
<name>A0A8S4N385_OWEFU</name>
<sequence length="184" mass="20957">MTIGRTIDNSYTFETIAAIADIISGNLTNIMDDYVKYSIVTSRVAEFIQNHSTSKPHGFPAIPDSLHEDGATAVVRVYEDLQVMSSFLRLINEALMKDSASMQAYASVEITKWDNLELELKTAMEVYNASYSNTISLEIEDPLEVDEFIYQKYFMILKEVKAYMKFIVRQFQHLVNSGSVNRLN</sequence>